<organism evidence="2 3">
    <name type="scientific">Oceanobacillus piezotolerans</name>
    <dbReference type="NCBI Taxonomy" id="2448030"/>
    <lineage>
        <taxon>Bacteria</taxon>
        <taxon>Bacillati</taxon>
        <taxon>Bacillota</taxon>
        <taxon>Bacilli</taxon>
        <taxon>Bacillales</taxon>
        <taxon>Bacillaceae</taxon>
        <taxon>Oceanobacillus</taxon>
    </lineage>
</organism>
<name>A0A498DAV1_9BACI</name>
<keyword evidence="3" id="KW-1185">Reference proteome</keyword>
<evidence type="ECO:0000313" key="3">
    <source>
        <dbReference type="Proteomes" id="UP000270219"/>
    </source>
</evidence>
<sequence>MELIIQWVTQIIIFVILATILDLIIPSSAMKKYIQLVVGLILILILLNPIFYILNIDIDRALNSSFQQLNQIKSTEGSVENLIELQKKEIQTTQDAYILEQMAVPLIDLAKEPLIEGHNLEITNLDFQFSTNQQFTYEDLQEVIVTVKNYEKGEGEMGVVEDVVINTNEPIENEDRHEDEVKSLLTELWGLEDKEITIYWEGGSS</sequence>
<dbReference type="OrthoDB" id="2375554at2"/>
<gene>
    <name evidence="2" type="primary">spoIIIAF</name>
    <name evidence="2" type="ORF">D8M04_02210</name>
</gene>
<feature type="transmembrane region" description="Helical" evidence="1">
    <location>
        <begin position="7"/>
        <end position="27"/>
    </location>
</feature>
<proteinExistence type="predicted"/>
<dbReference type="Pfam" id="PF09581">
    <property type="entry name" value="Spore_III_AF"/>
    <property type="match status" value="1"/>
</dbReference>
<reference evidence="2 3" key="1">
    <citation type="submission" date="2018-10" db="EMBL/GenBank/DDBJ databases">
        <title>Oceanobacillus sp. YLB-02 draft genome.</title>
        <authorList>
            <person name="Yu L."/>
        </authorList>
    </citation>
    <scope>NUCLEOTIDE SEQUENCE [LARGE SCALE GENOMIC DNA]</scope>
    <source>
        <strain evidence="2 3">YLB-02</strain>
    </source>
</reference>
<evidence type="ECO:0000256" key="1">
    <source>
        <dbReference type="SAM" id="Phobius"/>
    </source>
</evidence>
<dbReference type="EMBL" id="RCHR01000001">
    <property type="protein sequence ID" value="RLL48111.1"/>
    <property type="molecule type" value="Genomic_DNA"/>
</dbReference>
<dbReference type="Proteomes" id="UP000270219">
    <property type="component" value="Unassembled WGS sequence"/>
</dbReference>
<dbReference type="AlphaFoldDB" id="A0A498DAV1"/>
<dbReference type="InterPro" id="IPR014245">
    <property type="entry name" value="Spore_III_AF"/>
</dbReference>
<feature type="transmembrane region" description="Helical" evidence="1">
    <location>
        <begin position="33"/>
        <end position="54"/>
    </location>
</feature>
<accession>A0A498DAV1</accession>
<keyword evidence="1" id="KW-0812">Transmembrane</keyword>
<dbReference type="NCBIfam" id="TIGR02896">
    <property type="entry name" value="spore_III_AF"/>
    <property type="match status" value="1"/>
</dbReference>
<comment type="caution">
    <text evidence="2">The sequence shown here is derived from an EMBL/GenBank/DDBJ whole genome shotgun (WGS) entry which is preliminary data.</text>
</comment>
<evidence type="ECO:0000313" key="2">
    <source>
        <dbReference type="EMBL" id="RLL48111.1"/>
    </source>
</evidence>
<protein>
    <submittedName>
        <fullName evidence="2">Stage III sporulation protein AF</fullName>
    </submittedName>
</protein>
<keyword evidence="1" id="KW-1133">Transmembrane helix</keyword>
<keyword evidence="1" id="KW-0472">Membrane</keyword>